<dbReference type="GO" id="GO:0003677">
    <property type="term" value="F:DNA binding"/>
    <property type="evidence" value="ECO:0007669"/>
    <property type="project" value="UniProtKB-KW"/>
</dbReference>
<feature type="domain" description="HTH arsR-type" evidence="5">
    <location>
        <begin position="1"/>
        <end position="93"/>
    </location>
</feature>
<evidence type="ECO:0000256" key="3">
    <source>
        <dbReference type="ARBA" id="ARBA00023125"/>
    </source>
</evidence>
<dbReference type="FunFam" id="1.10.10.10:FF:000279">
    <property type="entry name" value="Transcriptional regulator, ArsR family"/>
    <property type="match status" value="1"/>
</dbReference>
<protein>
    <submittedName>
        <fullName evidence="6">Transcriptional regulator</fullName>
    </submittedName>
</protein>
<reference evidence="6 7" key="1">
    <citation type="submission" date="2016-08" db="EMBL/GenBank/DDBJ databases">
        <authorList>
            <person name="Seilhamer J.J."/>
        </authorList>
    </citation>
    <scope>NUCLEOTIDE SEQUENCE [LARGE SCALE GENOMIC DNA]</scope>
    <source>
        <strain evidence="6 7">KCTC 42603</strain>
    </source>
</reference>
<dbReference type="GO" id="GO:0003700">
    <property type="term" value="F:DNA-binding transcription factor activity"/>
    <property type="evidence" value="ECO:0007669"/>
    <property type="project" value="InterPro"/>
</dbReference>
<dbReference type="Proteomes" id="UP000175691">
    <property type="component" value="Unassembled WGS sequence"/>
</dbReference>
<dbReference type="InterPro" id="IPR036390">
    <property type="entry name" value="WH_DNA-bd_sf"/>
</dbReference>
<keyword evidence="3" id="KW-0238">DNA-binding</keyword>
<dbReference type="Gene3D" id="1.10.10.10">
    <property type="entry name" value="Winged helix-like DNA-binding domain superfamily/Winged helix DNA-binding domain"/>
    <property type="match status" value="1"/>
</dbReference>
<dbReference type="STRING" id="1656094.BFC18_09835"/>
<dbReference type="CDD" id="cd00090">
    <property type="entry name" value="HTH_ARSR"/>
    <property type="match status" value="1"/>
</dbReference>
<accession>A0A1E7ZCD2</accession>
<dbReference type="InterPro" id="IPR051081">
    <property type="entry name" value="HTH_MetalResp_TranReg"/>
</dbReference>
<dbReference type="AlphaFoldDB" id="A0A1E7ZCD2"/>
<keyword evidence="4" id="KW-0804">Transcription</keyword>
<evidence type="ECO:0000256" key="1">
    <source>
        <dbReference type="ARBA" id="ARBA00022849"/>
    </source>
</evidence>
<dbReference type="SUPFAM" id="SSF46785">
    <property type="entry name" value="Winged helix' DNA-binding domain"/>
    <property type="match status" value="1"/>
</dbReference>
<gene>
    <name evidence="6" type="ORF">BFC18_09835</name>
</gene>
<evidence type="ECO:0000256" key="2">
    <source>
        <dbReference type="ARBA" id="ARBA00023015"/>
    </source>
</evidence>
<proteinExistence type="predicted"/>
<dbReference type="PRINTS" id="PR00778">
    <property type="entry name" value="HTHARSR"/>
</dbReference>
<name>A0A1E7ZCD2_9ALTE</name>
<dbReference type="PANTHER" id="PTHR33154">
    <property type="entry name" value="TRANSCRIPTIONAL REGULATOR, ARSR FAMILY"/>
    <property type="match status" value="1"/>
</dbReference>
<dbReference type="EMBL" id="MDHN01000018">
    <property type="protein sequence ID" value="OFC71121.1"/>
    <property type="molecule type" value="Genomic_DNA"/>
</dbReference>
<dbReference type="OrthoDB" id="9793058at2"/>
<evidence type="ECO:0000313" key="6">
    <source>
        <dbReference type="EMBL" id="OFC71121.1"/>
    </source>
</evidence>
<dbReference type="GO" id="GO:0046685">
    <property type="term" value="P:response to arsenic-containing substance"/>
    <property type="evidence" value="ECO:0007669"/>
    <property type="project" value="UniProtKB-KW"/>
</dbReference>
<sequence length="111" mass="12778">MDVLQLFKCLSDDTRLKCVMLIHCFGEACVCELMEALALDQPKISRHLAQLRKCGILLDERRGKWMYYRLQPELSKAARTIISTAVDCQNNEFDALKAKFTRCQISDSRCC</sequence>
<evidence type="ECO:0000313" key="7">
    <source>
        <dbReference type="Proteomes" id="UP000175691"/>
    </source>
</evidence>
<comment type="caution">
    <text evidence="6">The sequence shown here is derived from an EMBL/GenBank/DDBJ whole genome shotgun (WGS) entry which is preliminary data.</text>
</comment>
<dbReference type="PROSITE" id="PS50987">
    <property type="entry name" value="HTH_ARSR_2"/>
    <property type="match status" value="1"/>
</dbReference>
<dbReference type="PANTHER" id="PTHR33154:SF18">
    <property type="entry name" value="ARSENICAL RESISTANCE OPERON REPRESSOR"/>
    <property type="match status" value="1"/>
</dbReference>
<organism evidence="6 7">
    <name type="scientific">Alteromonas confluentis</name>
    <dbReference type="NCBI Taxonomy" id="1656094"/>
    <lineage>
        <taxon>Bacteria</taxon>
        <taxon>Pseudomonadati</taxon>
        <taxon>Pseudomonadota</taxon>
        <taxon>Gammaproteobacteria</taxon>
        <taxon>Alteromonadales</taxon>
        <taxon>Alteromonadaceae</taxon>
        <taxon>Alteromonas/Salinimonas group</taxon>
        <taxon>Alteromonas</taxon>
    </lineage>
</organism>
<keyword evidence="7" id="KW-1185">Reference proteome</keyword>
<evidence type="ECO:0000259" key="5">
    <source>
        <dbReference type="PROSITE" id="PS50987"/>
    </source>
</evidence>
<evidence type="ECO:0000256" key="4">
    <source>
        <dbReference type="ARBA" id="ARBA00023163"/>
    </source>
</evidence>
<dbReference type="InterPro" id="IPR001845">
    <property type="entry name" value="HTH_ArsR_DNA-bd_dom"/>
</dbReference>
<dbReference type="NCBIfam" id="NF007528">
    <property type="entry name" value="PRK10141.1"/>
    <property type="match status" value="1"/>
</dbReference>
<dbReference type="NCBIfam" id="NF033788">
    <property type="entry name" value="HTH_metalloreg"/>
    <property type="match status" value="1"/>
</dbReference>
<dbReference type="SMART" id="SM00418">
    <property type="entry name" value="HTH_ARSR"/>
    <property type="match status" value="1"/>
</dbReference>
<dbReference type="InterPro" id="IPR036388">
    <property type="entry name" value="WH-like_DNA-bd_sf"/>
</dbReference>
<dbReference type="Pfam" id="PF01022">
    <property type="entry name" value="HTH_5"/>
    <property type="match status" value="1"/>
</dbReference>
<keyword evidence="1" id="KW-0059">Arsenical resistance</keyword>
<keyword evidence="2" id="KW-0805">Transcription regulation</keyword>
<dbReference type="InterPro" id="IPR011991">
    <property type="entry name" value="ArsR-like_HTH"/>
</dbReference>